<dbReference type="PANTHER" id="PTHR31270:SF1">
    <property type="entry name" value="GLUTAMINYL-PEPTIDE CYCLOTRANSFERASE"/>
    <property type="match status" value="1"/>
</dbReference>
<dbReference type="EMBL" id="PDSK01000045">
    <property type="protein sequence ID" value="PIE35378.1"/>
    <property type="molecule type" value="Genomic_DNA"/>
</dbReference>
<keyword evidence="1" id="KW-0812">Transmembrane</keyword>
<dbReference type="Pfam" id="PF05096">
    <property type="entry name" value="Glu_cyclase_2"/>
    <property type="match status" value="1"/>
</dbReference>
<dbReference type="InterPro" id="IPR007788">
    <property type="entry name" value="QCT"/>
</dbReference>
<reference evidence="2 3" key="1">
    <citation type="submission" date="2017-10" db="EMBL/GenBank/DDBJ databases">
        <title>Novel microbial diversity and functional potential in the marine mammal oral microbiome.</title>
        <authorList>
            <person name="Dudek N.K."/>
            <person name="Sun C.L."/>
            <person name="Burstein D."/>
            <person name="Kantor R.S."/>
            <person name="Aliaga Goltsman D.S."/>
            <person name="Bik E.M."/>
            <person name="Thomas B.C."/>
            <person name="Banfield J.F."/>
            <person name="Relman D.A."/>
        </authorList>
    </citation>
    <scope>NUCLEOTIDE SEQUENCE [LARGE SCALE GENOMIC DNA]</scope>
    <source>
        <strain evidence="2">DOLJORAL78_47_16</strain>
    </source>
</reference>
<evidence type="ECO:0000313" key="2">
    <source>
        <dbReference type="EMBL" id="PIE35378.1"/>
    </source>
</evidence>
<sequence>MTSDTLSIAQTNHHQTGIGSVSVDFHLLLCVLLWGFLAVSCFPVACKASETQVKRYTVDILRTIPHSTSSFTQGFLYHNGFLYESTGLVGHSSLQKITPDTGEVLERLQVDGVFAEGLSRWDNRLIQLTWKDRFAYIYNLSDFSPAGIFQYQTEGWGLTSDEQHLIMSDGTDVLYFRNPRTFAIERRVKVTFEGRSLPYLNELEYVDGSIYANVWYQDVIVQIDPASGKVLGIIGTQPILRMLPPLSQDSVLNGIAYNTEMQTFYLTGKNWPKIFEVTLIQEF</sequence>
<protein>
    <submittedName>
        <fullName evidence="2">Glutamine cyclotransferase</fullName>
    </submittedName>
</protein>
<dbReference type="GO" id="GO:0016603">
    <property type="term" value="F:glutaminyl-peptide cyclotransferase activity"/>
    <property type="evidence" value="ECO:0007669"/>
    <property type="project" value="InterPro"/>
</dbReference>
<keyword evidence="2" id="KW-0808">Transferase</keyword>
<comment type="caution">
    <text evidence="2">The sequence shown here is derived from an EMBL/GenBank/DDBJ whole genome shotgun (WGS) entry which is preliminary data.</text>
</comment>
<feature type="transmembrane region" description="Helical" evidence="1">
    <location>
        <begin position="25"/>
        <end position="46"/>
    </location>
</feature>
<gene>
    <name evidence="2" type="ORF">CSA56_04445</name>
</gene>
<keyword evidence="1" id="KW-0472">Membrane</keyword>
<name>A0A2G6KI73_9BACT</name>
<accession>A0A2G6KI73</accession>
<organism evidence="2 3">
    <name type="scientific">candidate division KSB3 bacterium</name>
    <dbReference type="NCBI Taxonomy" id="2044937"/>
    <lineage>
        <taxon>Bacteria</taxon>
        <taxon>candidate division KSB3</taxon>
    </lineage>
</organism>
<dbReference type="AlphaFoldDB" id="A0A2G6KI73"/>
<evidence type="ECO:0000313" key="3">
    <source>
        <dbReference type="Proteomes" id="UP000230821"/>
    </source>
</evidence>
<keyword evidence="1" id="KW-1133">Transmembrane helix</keyword>
<dbReference type="Proteomes" id="UP000230821">
    <property type="component" value="Unassembled WGS sequence"/>
</dbReference>
<dbReference type="PANTHER" id="PTHR31270">
    <property type="entry name" value="GLUTAMINYL-PEPTIDE CYCLOTRANSFERASE"/>
    <property type="match status" value="1"/>
</dbReference>
<proteinExistence type="predicted"/>
<dbReference type="InterPro" id="IPR011044">
    <property type="entry name" value="Quino_amine_DH_bsu"/>
</dbReference>
<evidence type="ECO:0000256" key="1">
    <source>
        <dbReference type="SAM" id="Phobius"/>
    </source>
</evidence>
<dbReference type="SUPFAM" id="SSF50969">
    <property type="entry name" value="YVTN repeat-like/Quinoprotein amine dehydrogenase"/>
    <property type="match status" value="1"/>
</dbReference>